<name>A0AAD7EUT0_9AGAR</name>
<organism evidence="2 3">
    <name type="scientific">Mycena albidolilacea</name>
    <dbReference type="NCBI Taxonomy" id="1033008"/>
    <lineage>
        <taxon>Eukaryota</taxon>
        <taxon>Fungi</taxon>
        <taxon>Dikarya</taxon>
        <taxon>Basidiomycota</taxon>
        <taxon>Agaricomycotina</taxon>
        <taxon>Agaricomycetes</taxon>
        <taxon>Agaricomycetidae</taxon>
        <taxon>Agaricales</taxon>
        <taxon>Marasmiineae</taxon>
        <taxon>Mycenaceae</taxon>
        <taxon>Mycena</taxon>
    </lineage>
</organism>
<gene>
    <name evidence="2" type="ORF">DFH08DRAFT_934239</name>
</gene>
<evidence type="ECO:0000313" key="2">
    <source>
        <dbReference type="EMBL" id="KAJ7353231.1"/>
    </source>
</evidence>
<proteinExistence type="predicted"/>
<dbReference type="AlphaFoldDB" id="A0AAD7EUT0"/>
<dbReference type="EMBL" id="JARIHO010000011">
    <property type="protein sequence ID" value="KAJ7353231.1"/>
    <property type="molecule type" value="Genomic_DNA"/>
</dbReference>
<feature type="region of interest" description="Disordered" evidence="1">
    <location>
        <begin position="1"/>
        <end position="40"/>
    </location>
</feature>
<comment type="caution">
    <text evidence="2">The sequence shown here is derived from an EMBL/GenBank/DDBJ whole genome shotgun (WGS) entry which is preliminary data.</text>
</comment>
<dbReference type="Proteomes" id="UP001218218">
    <property type="component" value="Unassembled WGS sequence"/>
</dbReference>
<reference evidence="2" key="1">
    <citation type="submission" date="2023-03" db="EMBL/GenBank/DDBJ databases">
        <title>Massive genome expansion in bonnet fungi (Mycena s.s.) driven by repeated elements and novel gene families across ecological guilds.</title>
        <authorList>
            <consortium name="Lawrence Berkeley National Laboratory"/>
            <person name="Harder C.B."/>
            <person name="Miyauchi S."/>
            <person name="Viragh M."/>
            <person name="Kuo A."/>
            <person name="Thoen E."/>
            <person name="Andreopoulos B."/>
            <person name="Lu D."/>
            <person name="Skrede I."/>
            <person name="Drula E."/>
            <person name="Henrissat B."/>
            <person name="Morin E."/>
            <person name="Kohler A."/>
            <person name="Barry K."/>
            <person name="LaButti K."/>
            <person name="Morin E."/>
            <person name="Salamov A."/>
            <person name="Lipzen A."/>
            <person name="Mereny Z."/>
            <person name="Hegedus B."/>
            <person name="Baldrian P."/>
            <person name="Stursova M."/>
            <person name="Weitz H."/>
            <person name="Taylor A."/>
            <person name="Grigoriev I.V."/>
            <person name="Nagy L.G."/>
            <person name="Martin F."/>
            <person name="Kauserud H."/>
        </authorList>
    </citation>
    <scope>NUCLEOTIDE SEQUENCE</scope>
    <source>
        <strain evidence="2">CBHHK002</strain>
    </source>
</reference>
<sequence>MAGDETLQKDHEDSGSEDEEEDVIPRPRLIHPRSRRCPDSPEVISKQATINLGIILSRNRAGFSHDQFPFNPFYDGKHTLLILVPIPCLRLNRVTWLRVLLPSPLSNQLDSI</sequence>
<accession>A0AAD7EUT0</accession>
<protein>
    <submittedName>
        <fullName evidence="2">Uncharacterized protein</fullName>
    </submittedName>
</protein>
<keyword evidence="3" id="KW-1185">Reference proteome</keyword>
<evidence type="ECO:0000313" key="3">
    <source>
        <dbReference type="Proteomes" id="UP001218218"/>
    </source>
</evidence>
<evidence type="ECO:0000256" key="1">
    <source>
        <dbReference type="SAM" id="MobiDB-lite"/>
    </source>
</evidence>
<feature type="compositionally biased region" description="Basic and acidic residues" evidence="1">
    <location>
        <begin position="1"/>
        <end position="14"/>
    </location>
</feature>